<dbReference type="CDD" id="cd02440">
    <property type="entry name" value="AdoMet_MTases"/>
    <property type="match status" value="1"/>
</dbReference>
<dbReference type="PANTHER" id="PTHR45681">
    <property type="entry name" value="POLYKETIDE SYNTHASE 44-RELATED"/>
    <property type="match status" value="1"/>
</dbReference>
<feature type="region of interest" description="N-terminal hotdog fold" evidence="7">
    <location>
        <begin position="1378"/>
        <end position="1513"/>
    </location>
</feature>
<dbReference type="Pfam" id="PF00550">
    <property type="entry name" value="PP-binding"/>
    <property type="match status" value="1"/>
</dbReference>
<dbReference type="Pfam" id="PF02801">
    <property type="entry name" value="Ketoacyl-synt_C"/>
    <property type="match status" value="1"/>
</dbReference>
<evidence type="ECO:0000256" key="2">
    <source>
        <dbReference type="ARBA" id="ARBA00022553"/>
    </source>
</evidence>
<dbReference type="InterPro" id="IPR032088">
    <property type="entry name" value="SAT"/>
</dbReference>
<dbReference type="InterPro" id="IPR001227">
    <property type="entry name" value="Ac_transferase_dom_sf"/>
</dbReference>
<dbReference type="SUPFAM" id="SSF53335">
    <property type="entry name" value="S-adenosyl-L-methionine-dependent methyltransferases"/>
    <property type="match status" value="1"/>
</dbReference>
<dbReference type="InterPro" id="IPR013217">
    <property type="entry name" value="Methyltransf_12"/>
</dbReference>
<dbReference type="GO" id="GO:0004315">
    <property type="term" value="F:3-oxoacyl-[acyl-carrier-protein] synthase activity"/>
    <property type="evidence" value="ECO:0007669"/>
    <property type="project" value="InterPro"/>
</dbReference>
<dbReference type="GO" id="GO:0030639">
    <property type="term" value="P:polyketide biosynthetic process"/>
    <property type="evidence" value="ECO:0007669"/>
    <property type="project" value="UniProtKB-ARBA"/>
</dbReference>
<evidence type="ECO:0000259" key="10">
    <source>
        <dbReference type="PROSITE" id="PS52004"/>
    </source>
</evidence>
<evidence type="ECO:0000259" key="11">
    <source>
        <dbReference type="PROSITE" id="PS52019"/>
    </source>
</evidence>
<feature type="active site" description="Proton donor; for dehydratase activity" evidence="7">
    <location>
        <position position="1600"/>
    </location>
</feature>
<dbReference type="InterPro" id="IPR016035">
    <property type="entry name" value="Acyl_Trfase/lysoPLipase"/>
</dbReference>
<dbReference type="EMBL" id="MNBE01000602">
    <property type="protein sequence ID" value="OKP05834.1"/>
    <property type="molecule type" value="Genomic_DNA"/>
</dbReference>
<dbReference type="InterPro" id="IPR016036">
    <property type="entry name" value="Malonyl_transacylase_ACP-bd"/>
</dbReference>
<dbReference type="InterPro" id="IPR014030">
    <property type="entry name" value="Ketoacyl_synth_N"/>
</dbReference>
<dbReference type="SMART" id="SM00827">
    <property type="entry name" value="PKS_AT"/>
    <property type="match status" value="1"/>
</dbReference>
<keyword evidence="3" id="KW-0808">Transferase</keyword>
<dbReference type="Gene3D" id="3.40.47.10">
    <property type="match status" value="1"/>
</dbReference>
<keyword evidence="6" id="KW-0012">Acyltransferase</keyword>
<dbReference type="Gene3D" id="3.40.50.150">
    <property type="entry name" value="Vaccinia Virus protein VP39"/>
    <property type="match status" value="1"/>
</dbReference>
<dbReference type="PROSITE" id="PS50075">
    <property type="entry name" value="CARRIER"/>
    <property type="match status" value="1"/>
</dbReference>
<dbReference type="Pfam" id="PF08242">
    <property type="entry name" value="Methyltransf_12"/>
    <property type="match status" value="1"/>
</dbReference>
<dbReference type="Gene3D" id="3.10.129.110">
    <property type="entry name" value="Polyketide synthase dehydratase"/>
    <property type="match status" value="1"/>
</dbReference>
<keyword evidence="13" id="KW-1185">Reference proteome</keyword>
<protein>
    <submittedName>
        <fullName evidence="12">Conidial yellow pigment biosynthesis polyketide synthase</fullName>
    </submittedName>
</protein>
<dbReference type="InterPro" id="IPR020841">
    <property type="entry name" value="PKS_Beta-ketoAc_synthase_dom"/>
</dbReference>
<feature type="region of interest" description="C-terminal hotdog fold" evidence="7">
    <location>
        <begin position="1544"/>
        <end position="1693"/>
    </location>
</feature>
<feature type="compositionally biased region" description="Basic residues" evidence="8">
    <location>
        <begin position="1749"/>
        <end position="1759"/>
    </location>
</feature>
<dbReference type="PROSITE" id="PS00012">
    <property type="entry name" value="PHOSPHOPANTETHEINE"/>
    <property type="match status" value="1"/>
</dbReference>
<dbReference type="Proteomes" id="UP000186955">
    <property type="component" value="Unassembled WGS sequence"/>
</dbReference>
<feature type="region of interest" description="Disordered" evidence="8">
    <location>
        <begin position="1849"/>
        <end position="1894"/>
    </location>
</feature>
<dbReference type="SMART" id="SM00825">
    <property type="entry name" value="PKS_KS"/>
    <property type="match status" value="1"/>
</dbReference>
<evidence type="ECO:0000256" key="6">
    <source>
        <dbReference type="ARBA" id="ARBA00023315"/>
    </source>
</evidence>
<dbReference type="OrthoDB" id="329835at2759"/>
<dbReference type="InterPro" id="IPR020806">
    <property type="entry name" value="PKS_PP-bd"/>
</dbReference>
<dbReference type="InterPro" id="IPR036291">
    <property type="entry name" value="NAD(P)-bd_dom_sf"/>
</dbReference>
<evidence type="ECO:0000259" key="9">
    <source>
        <dbReference type="PROSITE" id="PS50075"/>
    </source>
</evidence>
<evidence type="ECO:0000256" key="1">
    <source>
        <dbReference type="ARBA" id="ARBA00022450"/>
    </source>
</evidence>
<keyword evidence="4" id="KW-0521">NADP</keyword>
<dbReference type="SUPFAM" id="SSF53901">
    <property type="entry name" value="Thiolase-like"/>
    <property type="match status" value="1"/>
</dbReference>
<evidence type="ECO:0000313" key="13">
    <source>
        <dbReference type="Proteomes" id="UP000186955"/>
    </source>
</evidence>
<evidence type="ECO:0000256" key="3">
    <source>
        <dbReference type="ARBA" id="ARBA00022679"/>
    </source>
</evidence>
<dbReference type="InterPro" id="IPR014043">
    <property type="entry name" value="Acyl_transferase_dom"/>
</dbReference>
<dbReference type="InterPro" id="IPR041068">
    <property type="entry name" value="HTH_51"/>
</dbReference>
<dbReference type="InterPro" id="IPR036736">
    <property type="entry name" value="ACP-like_sf"/>
</dbReference>
<dbReference type="SUPFAM" id="SSF51735">
    <property type="entry name" value="NAD(P)-binding Rossmann-fold domains"/>
    <property type="match status" value="1"/>
</dbReference>
<evidence type="ECO:0000256" key="8">
    <source>
        <dbReference type="SAM" id="MobiDB-lite"/>
    </source>
</evidence>
<dbReference type="PANTHER" id="PTHR45681:SF6">
    <property type="entry name" value="POLYKETIDE SYNTHASE 37"/>
    <property type="match status" value="1"/>
</dbReference>
<dbReference type="Gene3D" id="1.10.1200.10">
    <property type="entry name" value="ACP-like"/>
    <property type="match status" value="1"/>
</dbReference>
<dbReference type="InterPro" id="IPR009081">
    <property type="entry name" value="PP-bd_ACP"/>
</dbReference>
<dbReference type="SMART" id="SM00823">
    <property type="entry name" value="PKS_PP"/>
    <property type="match status" value="1"/>
</dbReference>
<dbReference type="Pfam" id="PF16073">
    <property type="entry name" value="SAT"/>
    <property type="match status" value="1"/>
</dbReference>
<evidence type="ECO:0000256" key="5">
    <source>
        <dbReference type="ARBA" id="ARBA00023268"/>
    </source>
</evidence>
<feature type="active site" description="Proton acceptor; for dehydratase activity" evidence="7">
    <location>
        <position position="1414"/>
    </location>
</feature>
<dbReference type="PROSITE" id="PS00606">
    <property type="entry name" value="KS3_1"/>
    <property type="match status" value="1"/>
</dbReference>
<keyword evidence="1" id="KW-0596">Phosphopantetheine</keyword>
<dbReference type="Gene3D" id="3.40.50.720">
    <property type="entry name" value="NAD(P)-binding Rossmann-like Domain"/>
    <property type="match status" value="1"/>
</dbReference>
<keyword evidence="5" id="KW-0511">Multifunctional enzyme</keyword>
<dbReference type="GO" id="GO:0031177">
    <property type="term" value="F:phosphopantetheine binding"/>
    <property type="evidence" value="ECO:0007669"/>
    <property type="project" value="InterPro"/>
</dbReference>
<dbReference type="InterPro" id="IPR013120">
    <property type="entry name" value="FAR_NAD-bd"/>
</dbReference>
<organism evidence="12 13">
    <name type="scientific">Penicillium subrubescens</name>
    <dbReference type="NCBI Taxonomy" id="1316194"/>
    <lineage>
        <taxon>Eukaryota</taxon>
        <taxon>Fungi</taxon>
        <taxon>Dikarya</taxon>
        <taxon>Ascomycota</taxon>
        <taxon>Pezizomycotina</taxon>
        <taxon>Eurotiomycetes</taxon>
        <taxon>Eurotiomycetidae</taxon>
        <taxon>Eurotiales</taxon>
        <taxon>Aspergillaceae</taxon>
        <taxon>Penicillium</taxon>
    </lineage>
</organism>
<dbReference type="InterPro" id="IPR050444">
    <property type="entry name" value="Polyketide_Synthase"/>
</dbReference>
<dbReference type="SUPFAM" id="SSF55048">
    <property type="entry name" value="Probable ACP-binding domain of malonyl-CoA ACP transacylase"/>
    <property type="match status" value="1"/>
</dbReference>
<reference evidence="12 13" key="1">
    <citation type="submission" date="2016-10" db="EMBL/GenBank/DDBJ databases">
        <title>Genome sequence of the ascomycete fungus Penicillium subrubescens.</title>
        <authorList>
            <person name="De Vries R.P."/>
            <person name="Peng M."/>
            <person name="Dilokpimol A."/>
            <person name="Hilden K."/>
            <person name="Makela M.R."/>
            <person name="Grigoriev I."/>
            <person name="Riley R."/>
            <person name="Granchi Z."/>
        </authorList>
    </citation>
    <scope>NUCLEOTIDE SEQUENCE [LARGE SCALE GENOMIC DNA]</scope>
    <source>
        <strain evidence="12 13">CBS 132785</strain>
    </source>
</reference>
<dbReference type="InterPro" id="IPR018201">
    <property type="entry name" value="Ketoacyl_synth_AS"/>
</dbReference>
<feature type="domain" description="Carrier" evidence="9">
    <location>
        <begin position="1767"/>
        <end position="1841"/>
    </location>
</feature>
<dbReference type="SUPFAM" id="SSF47336">
    <property type="entry name" value="ACP-like"/>
    <property type="match status" value="1"/>
</dbReference>
<dbReference type="GO" id="GO:0006633">
    <property type="term" value="P:fatty acid biosynthetic process"/>
    <property type="evidence" value="ECO:0007669"/>
    <property type="project" value="InterPro"/>
</dbReference>
<feature type="domain" description="PKS/mFAS DH" evidence="11">
    <location>
        <begin position="1378"/>
        <end position="1693"/>
    </location>
</feature>
<dbReference type="InterPro" id="IPR016039">
    <property type="entry name" value="Thiolase-like"/>
</dbReference>
<evidence type="ECO:0000256" key="4">
    <source>
        <dbReference type="ARBA" id="ARBA00022857"/>
    </source>
</evidence>
<feature type="domain" description="Ketosynthase family 3 (KS3)" evidence="10">
    <location>
        <begin position="427"/>
        <end position="855"/>
    </location>
</feature>
<name>A0A1Q5U020_9EURO</name>
<proteinExistence type="predicted"/>
<dbReference type="Pfam" id="PF07993">
    <property type="entry name" value="NAD_binding_4"/>
    <property type="match status" value="1"/>
</dbReference>
<dbReference type="CDD" id="cd00833">
    <property type="entry name" value="PKS"/>
    <property type="match status" value="1"/>
</dbReference>
<dbReference type="SUPFAM" id="SSF52151">
    <property type="entry name" value="FabD/lysophospholipase-like"/>
    <property type="match status" value="1"/>
</dbReference>
<feature type="region of interest" description="Disordered" evidence="8">
    <location>
        <begin position="1744"/>
        <end position="1770"/>
    </location>
</feature>
<sequence>MNKFTEPSESTTILLFGSQIEKLNKDSLDEIQSTLQDGPAREWILKTIAELPDYWDTLAKQIPEITDALGAKGKPLIAHLHAWVQQITSGNEGGDFMRELEALPSVVLSPLVVLTQLTQYRQYLELQRKASNALAETDIHAKLVGQKKTSTLGFCMGLLGAFAIACAHTANEVDEYGAVAIRLAMVGGALIDAQDEWSKKEGQGPSKSFATAWRTAAQKQEMERVIDDLFPEAYTSVFYDEARGTVTTTERAAPRLIRRLRAAGITTAEVGLKGNIHSPKPDTKEKTEAFLRFLSSTPGLQLPDASHLALPTYTNAGDGKPVGTDAGPMHEVALSAVFMQQCKWYDTFASVKRALLDPVSEATIATFGPDRCVPPTLVRSLGLRLVHFADLPAEVRVQPFSGSTKASPAIKVLGPPAQPCSDVSFNDSDIAVVGMAINVAGAGDLDEFAEMLKTGQSQHELITPDRIAFDTLFREGDKDPSRKWYANFIRDSDAFDHKFFKRSPRESASTDPQQRLLLQAAYQAVEQSGYFTEATRSPRKEERSRGHVGVFVGSPAVDYEHNVACHSPNAFTATGNLQSFLAGRVAHWFGWTGPAITIDTACSSSAVAIHMACRNLLTGECNAALAGGVALCTNPLWFQNLAGASFLSPTGQCKPFDAQADGFCRAEGIGCVFLKRMSDAIADGNPILGCIASSAVYQNQNCTPMFVPNSPSLTELFQDVIRESKVAPSDISLVEAHGTGTAVGDPAEYESIKNAVGGPGVRSTPLPIGSVKGHIGHAEGASGAVSLIKVLMMMNKNFIPPQASFTHMNPGIKASPSDMLEVVTSLRPWSNSTSKKALLNNYGACGSNAAMVVTQSQHHNFGAEDASIRGLRAATAEQQRRFPFSISGLDARSIQRYAGKLASYLQNPSVVHGSLSLADISFNVDRICNPSLGHKISFAANSVKQLQDALSQIAVGDSTESPLSIEPTKAERPVILCFGGQVSTYIGLDKHLYDSVAILRHHLDECDVVMQSFGLDSIFPGIFSSSPEEDPVRVQTMLFAMQYSCARSWIDCGLFGKIAAVVGHSFGELVALCISGVLSLSDAVRLVAGRARVIRESWGTDKGAMMAIETDAALAQELVDDTSRRLSKRNTEVAPAAIACYNGVRSFTLAGPTEAIDAIADTIAQEEKFSAIKSKRLNVTNAFHSSLVDPLVEQLEEIGRDLTFNQPSIPLELATETRSSSPEMTAQYVPKHMRKPVFFCQAVQRLAEKHPSAIFLEAGSSSGITVMASRALHTGGSSHGFQPVKITNCNGLDGLTDATVSLWKQGLRVSFWPHHASQTNEYASLVLPPYQFEKSRHWLDLKSPVKAIQEAAALLGPIERPAEGKEDDQRGLGLWSFIGYLDEKEKTSSKRTPKRARFRINTGSEEYKKFVSGHIIALTAPICPGTLQVDMAIEALFSLHPQWKQDGLQPTVHDMVNHSPLCVDPSRIVWLDFKSAEGDLTQWDWSISSTSVMSERDEQMYVQGRIRVRSAEDPSYAGEFARFERLFPHTRALELLASAGDNEDVEVLQGRNVYRTFGEFVDYADMYRGVRSVIGLASECAGRVVGRYAGNTLLDTLLDDSFSQVAGIWVNCMTDLAHGDMYIATGIDLSMRSPRQIISTHRSQENWHVYVRNTRQSETTYLSDVFVFDAATSELAEVMLGIQYSRISKASMSRMLTKLTKDKSVLRTSTSAVAGASTPVPAAGNDDVSIAPGFTTQQRDIIRSEANHSKKQPKKKKEKKPASSGRPDISDEIRKLVATVAGMDVSEITLDTEVADIGIDSLMGMELAREVQVVFKQAMDQDTLLQATSVRQLVTVISGVLFGEGGNAAAGDAGADAASSESSSDEDDWSSSEGDTLATPPSGEDTRIPTPDPVKSAVVNQSLELTSTDILECFGKVKISTDQKLRQHHVDNVDSHIIAGTSRLCVALIVEAFEQLDCSLQSATKGDNLPRIPYQPEYNRLVEWLYSFLGDDARLFDVDPTSGQVTRTGVAVPSKPSEALMEDFINEFPDWAVTAKLIYHAGKPLAKILKGETDGIKILFGSSEGRELMAGHYRHNPFAALLGEQMGDFLALLANHVNSRSQQGTLKILEMGAGTGGTTQILVPLLASLNIQVEYTFTDLSPSMVAAARRTMGKQYPFMRFAVHDIEKVPAEDICGQHIIIASNAVHATHNLVESAKNVHKALRPDGMLMMLEQTEDTPLSNLIFGLFEGWWMFDDGRTHAVVPTERWTRDLQSAGFGHVDWTDGHLPENNIQRVVVALASGPVMNPLPISPSPAKLPEQPTRDLATREAEAAKYVAEHTAAWATPSLDEASAKRDGKSCQNLHDAVVLVTGATGSLGSHLAAAFAENPDVKSVVCVNRRRGFTAVETRQADAFSSRGISLSSAATSKLRILETDTSQSQLGIEASEYQWLVQNVTHIVHNAWPMSGTRPLPGFLPQFQTMRHLLDLARDAACCSQSDDGFRRIGFQLVTSIGVVGHAGRGRIPEERVPISAVLPTGYCEGKWVCERMLDETLHKYPALFRPMVVRPGQIAGSTTSGVWNPVEHFPFMVKSAQSLRAWPDLDGTMQWVPVDAAAASISELLHIGNEENAPEAYPVYHIDNPVGQSWKEMSPVLARALGIPTNAIVTYRNWLRRITRSPLQESENPASRIVYFLEDDYERMSCGGLILDTTKTKEHSKTMASLGPLSSEVVEGYVRTWKEMGFLSS</sequence>
<keyword evidence="2" id="KW-0597">Phosphoprotein</keyword>
<evidence type="ECO:0000313" key="12">
    <source>
        <dbReference type="EMBL" id="OKP05834.1"/>
    </source>
</evidence>
<dbReference type="Pfam" id="PF18558">
    <property type="entry name" value="HTH_51"/>
    <property type="match status" value="1"/>
</dbReference>
<dbReference type="InterPro" id="IPR042104">
    <property type="entry name" value="PKS_dehydratase_sf"/>
</dbReference>
<gene>
    <name evidence="12" type="ORF">PENSUB_6554</name>
</gene>
<dbReference type="InterPro" id="IPR014031">
    <property type="entry name" value="Ketoacyl_synth_C"/>
</dbReference>
<dbReference type="Gene3D" id="3.30.70.3290">
    <property type="match status" value="1"/>
</dbReference>
<dbReference type="PROSITE" id="PS52019">
    <property type="entry name" value="PKS_MFAS_DH"/>
    <property type="match status" value="1"/>
</dbReference>
<accession>A0A1Q5U020</accession>
<dbReference type="STRING" id="1316194.A0A1Q5U020"/>
<feature type="compositionally biased region" description="Low complexity" evidence="8">
    <location>
        <begin position="1849"/>
        <end position="1862"/>
    </location>
</feature>
<dbReference type="Gene3D" id="3.40.366.10">
    <property type="entry name" value="Malonyl-Coenzyme A Acyl Carrier Protein, domain 2"/>
    <property type="match status" value="2"/>
</dbReference>
<comment type="caution">
    <text evidence="12">The sequence shown here is derived from an EMBL/GenBank/DDBJ whole genome shotgun (WGS) entry which is preliminary data.</text>
</comment>
<dbReference type="InterPro" id="IPR029063">
    <property type="entry name" value="SAM-dependent_MTases_sf"/>
</dbReference>
<dbReference type="InterPro" id="IPR006162">
    <property type="entry name" value="Ppantetheine_attach_site"/>
</dbReference>
<dbReference type="Pfam" id="PF00698">
    <property type="entry name" value="Acyl_transf_1"/>
    <property type="match status" value="1"/>
</dbReference>
<dbReference type="PROSITE" id="PS52004">
    <property type="entry name" value="KS3_2"/>
    <property type="match status" value="1"/>
</dbReference>
<dbReference type="Pfam" id="PF00109">
    <property type="entry name" value="ketoacyl-synt"/>
    <property type="match status" value="1"/>
</dbReference>
<evidence type="ECO:0000256" key="7">
    <source>
        <dbReference type="PROSITE-ProRule" id="PRU01363"/>
    </source>
</evidence>
<dbReference type="InterPro" id="IPR049900">
    <property type="entry name" value="PKS_mFAS_DH"/>
</dbReference>